<sequence>MSAAPTLQVLVGFQTTTNFGTPFQLDNATYGILGPAVLPAVAGTLGGYQMVDLTSMVQSVSITRGRNREMEQFNGGTAQMQIYDPTRILDPLNTASIYYPFVAPRQPVQVLAGGVIIYTGFVTDWDLDYGYTTNANVTTVACADAFTVLANQSMNAVTPSAESSSARVAYVLTRPEVAYQGPYSVGTGSSTLGAFAITAGTNVLSYLQNVATSEQGYLFISSNGTLTFTGRAAVLNPVSSIAFVDTGSGGIPYRTLTNQYGDELLYNYIQTQSPADPVNPSTTSNAASIALYQAQQYTKLDLLNSTVAEVAALGNYLLGRYMDPVLRFTGVTVQLAALSAADQVTALSTDLTRIASVQKTYSVGSPASVTQTLIVSGIKHSITPGSHVVEYTFESTDQAGYFTLDSTLFGVLDTNLLAF</sequence>
<accession>A0A6J7X7E6</accession>
<evidence type="ECO:0000313" key="4">
    <source>
        <dbReference type="EMBL" id="CAB5225786.1"/>
    </source>
</evidence>
<dbReference type="EMBL" id="LR797348">
    <property type="protein sequence ID" value="CAB4204599.1"/>
    <property type="molecule type" value="Genomic_DNA"/>
</dbReference>
<dbReference type="SUPFAM" id="SSF69279">
    <property type="entry name" value="Phage tail proteins"/>
    <property type="match status" value="1"/>
</dbReference>
<gene>
    <name evidence="1" type="ORF">UFOVP1057_8</name>
    <name evidence="2" type="ORF">UFOVP1273_8</name>
    <name evidence="3" type="ORF">UFOVP1398_11</name>
    <name evidence="4" type="ORF">UFOVP1508_8</name>
</gene>
<dbReference type="EMBL" id="LR797229">
    <property type="protein sequence ID" value="CAB4194790.1"/>
    <property type="molecule type" value="Genomic_DNA"/>
</dbReference>
<evidence type="ECO:0000313" key="1">
    <source>
        <dbReference type="EMBL" id="CAB4180861.1"/>
    </source>
</evidence>
<organism evidence="4">
    <name type="scientific">uncultured Caudovirales phage</name>
    <dbReference type="NCBI Taxonomy" id="2100421"/>
    <lineage>
        <taxon>Viruses</taxon>
        <taxon>Duplodnaviria</taxon>
        <taxon>Heunggongvirae</taxon>
        <taxon>Uroviricota</taxon>
        <taxon>Caudoviricetes</taxon>
        <taxon>Peduoviridae</taxon>
        <taxon>Maltschvirus</taxon>
        <taxon>Maltschvirus maltsch</taxon>
    </lineage>
</organism>
<dbReference type="EMBL" id="LR798357">
    <property type="protein sequence ID" value="CAB5225786.1"/>
    <property type="molecule type" value="Genomic_DNA"/>
</dbReference>
<evidence type="ECO:0000313" key="3">
    <source>
        <dbReference type="EMBL" id="CAB4204599.1"/>
    </source>
</evidence>
<reference evidence="4" key="1">
    <citation type="submission" date="2020-05" db="EMBL/GenBank/DDBJ databases">
        <authorList>
            <person name="Chiriac C."/>
            <person name="Salcher M."/>
            <person name="Ghai R."/>
            <person name="Kavagutti S V."/>
        </authorList>
    </citation>
    <scope>NUCLEOTIDE SEQUENCE</scope>
</reference>
<dbReference type="EMBL" id="LR797020">
    <property type="protein sequence ID" value="CAB4180861.1"/>
    <property type="molecule type" value="Genomic_DNA"/>
</dbReference>
<protein>
    <submittedName>
        <fullName evidence="4">Uncharacterized protein</fullName>
    </submittedName>
</protein>
<proteinExistence type="predicted"/>
<evidence type="ECO:0000313" key="2">
    <source>
        <dbReference type="EMBL" id="CAB4194790.1"/>
    </source>
</evidence>
<name>A0A6J7X7E6_9CAUD</name>